<evidence type="ECO:0000256" key="2">
    <source>
        <dbReference type="SAM" id="SignalP"/>
    </source>
</evidence>
<dbReference type="AlphaFoldDB" id="A0A8S3UJD3"/>
<feature type="chain" id="PRO_5035743177" evidence="2">
    <location>
        <begin position="19"/>
        <end position="223"/>
    </location>
</feature>
<protein>
    <submittedName>
        <fullName evidence="3">Uncharacterized protein</fullName>
    </submittedName>
</protein>
<name>A0A8S3UJD3_MYTED</name>
<sequence length="223" mass="25381">MLQFIATVLCLIFGCSYALSPAEHYAGTVASLRGKTIYDVIGDLGLCAEMDYPEDPSIDDGMGKCIMDVVTDLCPEDTCSILAMISLYYVGWYKVEEMKECVNFYDEEDFVYNPSCYIDIKTKFASVSPVHFDLLFWFLYDPEVPEMNACNDERSLQSPVSQKKRKNLRTRGDPPPPPPPPGEIPLKKKSVRDVEKINEAIMKSSDSGIFSHFKRKLRRFNRN</sequence>
<dbReference type="EMBL" id="CAJPWZ010002721">
    <property type="protein sequence ID" value="CAG2243990.1"/>
    <property type="molecule type" value="Genomic_DNA"/>
</dbReference>
<evidence type="ECO:0000256" key="1">
    <source>
        <dbReference type="SAM" id="MobiDB-lite"/>
    </source>
</evidence>
<feature type="region of interest" description="Disordered" evidence="1">
    <location>
        <begin position="151"/>
        <end position="189"/>
    </location>
</feature>
<reference evidence="3" key="1">
    <citation type="submission" date="2021-03" db="EMBL/GenBank/DDBJ databases">
        <authorList>
            <person name="Bekaert M."/>
        </authorList>
    </citation>
    <scope>NUCLEOTIDE SEQUENCE</scope>
</reference>
<feature type="signal peptide" evidence="2">
    <location>
        <begin position="1"/>
        <end position="18"/>
    </location>
</feature>
<gene>
    <name evidence="3" type="ORF">MEDL_56084</name>
</gene>
<evidence type="ECO:0000313" key="4">
    <source>
        <dbReference type="Proteomes" id="UP000683360"/>
    </source>
</evidence>
<accession>A0A8S3UJD3</accession>
<comment type="caution">
    <text evidence="3">The sequence shown here is derived from an EMBL/GenBank/DDBJ whole genome shotgun (WGS) entry which is preliminary data.</text>
</comment>
<evidence type="ECO:0000313" key="3">
    <source>
        <dbReference type="EMBL" id="CAG2243990.1"/>
    </source>
</evidence>
<dbReference type="OrthoDB" id="6167579at2759"/>
<feature type="compositionally biased region" description="Pro residues" evidence="1">
    <location>
        <begin position="173"/>
        <end position="183"/>
    </location>
</feature>
<proteinExistence type="predicted"/>
<keyword evidence="4" id="KW-1185">Reference proteome</keyword>
<keyword evidence="2" id="KW-0732">Signal</keyword>
<organism evidence="3 4">
    <name type="scientific">Mytilus edulis</name>
    <name type="common">Blue mussel</name>
    <dbReference type="NCBI Taxonomy" id="6550"/>
    <lineage>
        <taxon>Eukaryota</taxon>
        <taxon>Metazoa</taxon>
        <taxon>Spiralia</taxon>
        <taxon>Lophotrochozoa</taxon>
        <taxon>Mollusca</taxon>
        <taxon>Bivalvia</taxon>
        <taxon>Autobranchia</taxon>
        <taxon>Pteriomorphia</taxon>
        <taxon>Mytilida</taxon>
        <taxon>Mytiloidea</taxon>
        <taxon>Mytilidae</taxon>
        <taxon>Mytilinae</taxon>
        <taxon>Mytilus</taxon>
    </lineage>
</organism>
<dbReference type="Proteomes" id="UP000683360">
    <property type="component" value="Unassembled WGS sequence"/>
</dbReference>